<reference evidence="1 2" key="1">
    <citation type="submission" date="2019-07" db="EMBL/GenBank/DDBJ databases">
        <authorList>
            <person name="Park Y.J."/>
            <person name="Jeong S.E."/>
            <person name="Jung H.S."/>
        </authorList>
    </citation>
    <scope>NUCLEOTIDE SEQUENCE [LARGE SCALE GENOMIC DNA]</scope>
    <source>
        <strain evidence="2">P16(2019)</strain>
    </source>
</reference>
<dbReference type="Proteomes" id="UP000318521">
    <property type="component" value="Unassembled WGS sequence"/>
</dbReference>
<sequence length="88" mass="9959">MNMFMQQIINQKINSITAVELIKQAEKNQIKLSESQAQKVVSILKTEKIDVGNAEQVERILAKLQTETDSHVAGTIQQLLQQYSHLLP</sequence>
<dbReference type="Pfam" id="PF11116">
    <property type="entry name" value="DUF2624"/>
    <property type="match status" value="1"/>
</dbReference>
<evidence type="ECO:0000313" key="2">
    <source>
        <dbReference type="Proteomes" id="UP000318521"/>
    </source>
</evidence>
<dbReference type="RefSeq" id="WP_143848632.1">
    <property type="nucleotide sequence ID" value="NZ_VLXZ01000005.1"/>
</dbReference>
<organism evidence="1 2">
    <name type="scientific">Alkalicoccobacillus porphyridii</name>
    <dbReference type="NCBI Taxonomy" id="2597270"/>
    <lineage>
        <taxon>Bacteria</taxon>
        <taxon>Bacillati</taxon>
        <taxon>Bacillota</taxon>
        <taxon>Bacilli</taxon>
        <taxon>Bacillales</taxon>
        <taxon>Bacillaceae</taxon>
        <taxon>Alkalicoccobacillus</taxon>
    </lineage>
</organism>
<name>A0A553ZZ67_9BACI</name>
<dbReference type="AlphaFoldDB" id="A0A553ZZ67"/>
<comment type="caution">
    <text evidence="1">The sequence shown here is derived from an EMBL/GenBank/DDBJ whole genome shotgun (WGS) entry which is preliminary data.</text>
</comment>
<protein>
    <submittedName>
        <fullName evidence="1">DUF2624 domain-containing protein</fullName>
    </submittedName>
</protein>
<accession>A0A553ZZ67</accession>
<dbReference type="OrthoDB" id="2969753at2"/>
<gene>
    <name evidence="1" type="ORF">FN960_10355</name>
</gene>
<evidence type="ECO:0000313" key="1">
    <source>
        <dbReference type="EMBL" id="TSB46738.1"/>
    </source>
</evidence>
<dbReference type="EMBL" id="VLXZ01000005">
    <property type="protein sequence ID" value="TSB46738.1"/>
    <property type="molecule type" value="Genomic_DNA"/>
</dbReference>
<keyword evidence="2" id="KW-1185">Reference proteome</keyword>
<dbReference type="InterPro" id="IPR020277">
    <property type="entry name" value="DUF2624"/>
</dbReference>
<proteinExistence type="predicted"/>